<protein>
    <submittedName>
        <fullName evidence="1">Uncharacterized protein</fullName>
    </submittedName>
</protein>
<evidence type="ECO:0000313" key="2">
    <source>
        <dbReference type="Proteomes" id="UP001396898"/>
    </source>
</evidence>
<accession>A0ABR1R9N5</accession>
<organism evidence="1 2">
    <name type="scientific">Apiospora marii</name>
    <dbReference type="NCBI Taxonomy" id="335849"/>
    <lineage>
        <taxon>Eukaryota</taxon>
        <taxon>Fungi</taxon>
        <taxon>Dikarya</taxon>
        <taxon>Ascomycota</taxon>
        <taxon>Pezizomycotina</taxon>
        <taxon>Sordariomycetes</taxon>
        <taxon>Xylariomycetidae</taxon>
        <taxon>Amphisphaeriales</taxon>
        <taxon>Apiosporaceae</taxon>
        <taxon>Apiospora</taxon>
    </lineage>
</organism>
<evidence type="ECO:0000313" key="1">
    <source>
        <dbReference type="EMBL" id="KAK8006124.1"/>
    </source>
</evidence>
<proteinExistence type="predicted"/>
<reference evidence="1 2" key="1">
    <citation type="submission" date="2023-01" db="EMBL/GenBank/DDBJ databases">
        <title>Analysis of 21 Apiospora genomes using comparative genomics revels a genus with tremendous synthesis potential of carbohydrate active enzymes and secondary metabolites.</title>
        <authorList>
            <person name="Sorensen T."/>
        </authorList>
    </citation>
    <scope>NUCLEOTIDE SEQUENCE [LARGE SCALE GENOMIC DNA]</scope>
    <source>
        <strain evidence="1 2">CBS 20057</strain>
    </source>
</reference>
<sequence length="143" mass="16050">MATDAIDNINIYHYSSDSRAVIRYIERRASSPGSRKNHVTFFVLPSLAVATWTFLQDRYSYTSAFQLTLDLANVAPAKNLVGWGSNAILNFARDLRKTGSKLLVEDDFTAVFGRARVDDTMRAIFKKNVLREGFIQDMHPGGS</sequence>
<dbReference type="EMBL" id="JAQQWI010000017">
    <property type="protein sequence ID" value="KAK8006124.1"/>
    <property type="molecule type" value="Genomic_DNA"/>
</dbReference>
<name>A0ABR1R9N5_9PEZI</name>
<dbReference type="Proteomes" id="UP001396898">
    <property type="component" value="Unassembled WGS sequence"/>
</dbReference>
<gene>
    <name evidence="1" type="ORF">PG991_012421</name>
</gene>
<comment type="caution">
    <text evidence="1">The sequence shown here is derived from an EMBL/GenBank/DDBJ whole genome shotgun (WGS) entry which is preliminary data.</text>
</comment>
<keyword evidence="2" id="KW-1185">Reference proteome</keyword>